<dbReference type="GO" id="GO:0016491">
    <property type="term" value="F:oxidoreductase activity"/>
    <property type="evidence" value="ECO:0007669"/>
    <property type="project" value="UniProtKB-KW"/>
</dbReference>
<evidence type="ECO:0000313" key="5">
    <source>
        <dbReference type="Proteomes" id="UP000386281"/>
    </source>
</evidence>
<dbReference type="SUPFAM" id="SSF51735">
    <property type="entry name" value="NAD(P)-binding Rossmann-fold domains"/>
    <property type="match status" value="1"/>
</dbReference>
<dbReference type="Gene3D" id="3.30.360.10">
    <property type="entry name" value="Dihydrodipicolinate Reductase, domain 2"/>
    <property type="match status" value="1"/>
</dbReference>
<dbReference type="InterPro" id="IPR051450">
    <property type="entry name" value="Gfo/Idh/MocA_Oxidoreductases"/>
</dbReference>
<evidence type="ECO:0000259" key="3">
    <source>
        <dbReference type="Pfam" id="PF22725"/>
    </source>
</evidence>
<keyword evidence="1" id="KW-0520">NAD</keyword>
<dbReference type="Gene3D" id="3.40.50.720">
    <property type="entry name" value="NAD(P)-binding Rossmann-like Domain"/>
    <property type="match status" value="1"/>
</dbReference>
<gene>
    <name evidence="4" type="primary">yvaA</name>
    <name evidence="4" type="ORF">NCTC12391_02873</name>
</gene>
<protein>
    <submittedName>
        <fullName evidence="4">Uncharacterized oxidoreductase yvaA</fullName>
        <ecNumber evidence="4">1.-.-.-</ecNumber>
    </submittedName>
</protein>
<dbReference type="EC" id="1.-.-.-" evidence="4"/>
<dbReference type="Pfam" id="PF22725">
    <property type="entry name" value="GFO_IDH_MocA_C3"/>
    <property type="match status" value="1"/>
</dbReference>
<dbReference type="EMBL" id="CAACXN010000015">
    <property type="protein sequence ID" value="VEW14724.1"/>
    <property type="molecule type" value="Genomic_DNA"/>
</dbReference>
<dbReference type="InterPro" id="IPR036291">
    <property type="entry name" value="NAD(P)-bd_dom_sf"/>
</dbReference>
<name>A0A449DB14_9MICO</name>
<dbReference type="SUPFAM" id="SSF55347">
    <property type="entry name" value="Glyceraldehyde-3-phosphate dehydrogenase-like, C-terminal domain"/>
    <property type="match status" value="1"/>
</dbReference>
<dbReference type="GO" id="GO:0000166">
    <property type="term" value="F:nucleotide binding"/>
    <property type="evidence" value="ECO:0007669"/>
    <property type="project" value="InterPro"/>
</dbReference>
<dbReference type="PANTHER" id="PTHR43377">
    <property type="entry name" value="BILIVERDIN REDUCTASE A"/>
    <property type="match status" value="1"/>
</dbReference>
<accession>A0A449DB14</accession>
<dbReference type="Proteomes" id="UP000386281">
    <property type="component" value="Unassembled WGS sequence"/>
</dbReference>
<dbReference type="Pfam" id="PF01408">
    <property type="entry name" value="GFO_IDH_MocA"/>
    <property type="match status" value="1"/>
</dbReference>
<feature type="domain" description="Gfo/Idh/MocA-like oxidoreductase N-terminal" evidence="2">
    <location>
        <begin position="5"/>
        <end position="118"/>
    </location>
</feature>
<dbReference type="PANTHER" id="PTHR43377:SF1">
    <property type="entry name" value="BILIVERDIN REDUCTASE A"/>
    <property type="match status" value="1"/>
</dbReference>
<dbReference type="InterPro" id="IPR000683">
    <property type="entry name" value="Gfo/Idh/MocA-like_OxRdtase_N"/>
</dbReference>
<proteinExistence type="predicted"/>
<evidence type="ECO:0000256" key="1">
    <source>
        <dbReference type="ARBA" id="ARBA00023027"/>
    </source>
</evidence>
<sequence>MSNLRAGLIGLGMMGRHHARNLNALEGVELVAVADAFGDVHNVAGDVPIFSDIDDLIEFGIDYCVVAVPTHLHYEIGKKLAAAGVHALIEKPLAGTYAEALELAELFETAGLVGAVGHIERFNSSLQELRRRLNAGDLGNIYQISTSRQGPFPSRIADVGVIKDLASHDIDLTTWVAGCGYKTVASQSLHKSGREHEDMVAATGLLLNDVTVNHLVNWLTPTKERRTTVVGAGGMFVADTLTSDLTFFANASVDSEWQEISHFRGVAEGNVTRFAFPKPEPLRVEHEYLRDAIEGDSSREIVTLRQGAEVLRVCEAMLDSSKTGNTITL</sequence>
<feature type="domain" description="GFO/IDH/MocA-like oxidoreductase" evidence="3">
    <location>
        <begin position="127"/>
        <end position="236"/>
    </location>
</feature>
<dbReference type="AlphaFoldDB" id="A0A449DB14"/>
<keyword evidence="4" id="KW-0560">Oxidoreductase</keyword>
<dbReference type="InterPro" id="IPR055170">
    <property type="entry name" value="GFO_IDH_MocA-like_dom"/>
</dbReference>
<organism evidence="4 5">
    <name type="scientific">Brevibacterium casei</name>
    <dbReference type="NCBI Taxonomy" id="33889"/>
    <lineage>
        <taxon>Bacteria</taxon>
        <taxon>Bacillati</taxon>
        <taxon>Actinomycetota</taxon>
        <taxon>Actinomycetes</taxon>
        <taxon>Micrococcales</taxon>
        <taxon>Brevibacteriaceae</taxon>
        <taxon>Brevibacterium</taxon>
    </lineage>
</organism>
<reference evidence="4 5" key="1">
    <citation type="submission" date="2019-02" db="EMBL/GenBank/DDBJ databases">
        <authorList>
            <consortium name="Pathogen Informatics"/>
        </authorList>
    </citation>
    <scope>NUCLEOTIDE SEQUENCE [LARGE SCALE GENOMIC DNA]</scope>
    <source>
        <strain evidence="4 5">3012STDY7078520</strain>
    </source>
</reference>
<evidence type="ECO:0000313" key="4">
    <source>
        <dbReference type="EMBL" id="VEW14724.1"/>
    </source>
</evidence>
<dbReference type="RefSeq" id="WP_190247246.1">
    <property type="nucleotide sequence ID" value="NZ_CAACXN010000015.1"/>
</dbReference>
<evidence type="ECO:0000259" key="2">
    <source>
        <dbReference type="Pfam" id="PF01408"/>
    </source>
</evidence>